<gene>
    <name evidence="2" type="ORF">JZO70_15875</name>
</gene>
<feature type="domain" description="Xylose isomerase-like TIM barrel" evidence="1">
    <location>
        <begin position="34"/>
        <end position="227"/>
    </location>
</feature>
<comment type="caution">
    <text evidence="2">The sequence shown here is derived from an EMBL/GenBank/DDBJ whole genome shotgun (WGS) entry which is preliminary data.</text>
</comment>
<reference evidence="2 3" key="1">
    <citation type="submission" date="2021-03" db="EMBL/GenBank/DDBJ databases">
        <title>Enterococcal diversity collection.</title>
        <authorList>
            <person name="Gilmore M.S."/>
            <person name="Schwartzman J."/>
            <person name="Van Tyne D."/>
            <person name="Martin M."/>
            <person name="Earl A.M."/>
            <person name="Manson A.L."/>
            <person name="Straub T."/>
            <person name="Salamzade R."/>
            <person name="Saavedra J."/>
            <person name="Lebreton F."/>
            <person name="Prichula J."/>
            <person name="Schaufler K."/>
            <person name="Gaca A."/>
            <person name="Sgardioli B."/>
            <person name="Wagenaar J."/>
            <person name="Strong T."/>
        </authorList>
    </citation>
    <scope>NUCLEOTIDE SEQUENCE [LARGE SCALE GENOMIC DNA]</scope>
    <source>
        <strain evidence="2 3">669A</strain>
    </source>
</reference>
<dbReference type="Gene3D" id="3.20.20.150">
    <property type="entry name" value="Divalent-metal-dependent TIM barrel enzymes"/>
    <property type="match status" value="2"/>
</dbReference>
<name>A0ABS3LDD0_9ENTE</name>
<evidence type="ECO:0000313" key="3">
    <source>
        <dbReference type="Proteomes" id="UP000664601"/>
    </source>
</evidence>
<evidence type="ECO:0000259" key="1">
    <source>
        <dbReference type="Pfam" id="PF01261"/>
    </source>
</evidence>
<dbReference type="EMBL" id="JAFREM010000025">
    <property type="protein sequence ID" value="MBO1307655.1"/>
    <property type="molecule type" value="Genomic_DNA"/>
</dbReference>
<protein>
    <recommendedName>
        <fullName evidence="1">Xylose isomerase-like TIM barrel domain-containing protein</fullName>
    </recommendedName>
</protein>
<dbReference type="InterPro" id="IPR013022">
    <property type="entry name" value="Xyl_isomerase-like_TIM-brl"/>
</dbReference>
<dbReference type="Pfam" id="PF01261">
    <property type="entry name" value="AP_endonuc_2"/>
    <property type="match status" value="1"/>
</dbReference>
<dbReference type="Proteomes" id="UP000664601">
    <property type="component" value="Unassembled WGS sequence"/>
</dbReference>
<accession>A0ABS3LDD0</accession>
<keyword evidence="3" id="KW-1185">Reference proteome</keyword>
<sequence length="396" mass="45907">MKKPMSIKYPKIYLVLDNCFALKRWVEPAEWMKITKEIGFDYVEASFDNEIDFLYAPDSYIEEWFYTLKECEDQYGVKVVNFHTGYQTYRTIGLAHSNQAYVDGLENIWFKKAIDKLSKRGNGLGFAFHAVPDNKMKSKAAYRESEDQVRDSLNRLCDYADQVGGTCKLSIEAMYAPHQPPWTIATTKEYLNYNPDLYITVDVGHMIGQKKFQFPSLDEVEQAVNERKKLEKPSFVLFSQKACETWEQLKAKDTVAKEEIDTFYKLILEDDYLYSKDARDADPYAWLEELGCYSPIIHLQQTNGISASHAAFTTETNRTGIIEPKKVLQAIKASYEKAHENLLYEEEKKVEAIYLSFEIFSSNTDTTQEIKDRLKETFDYWRQAVPADGLSLDELV</sequence>
<dbReference type="InterPro" id="IPR036237">
    <property type="entry name" value="Xyl_isomerase-like_sf"/>
</dbReference>
<organism evidence="2 3">
    <name type="scientific">Candidatus Enterococcus moelleringii</name>
    <dbReference type="NCBI Taxonomy" id="2815325"/>
    <lineage>
        <taxon>Bacteria</taxon>
        <taxon>Bacillati</taxon>
        <taxon>Bacillota</taxon>
        <taxon>Bacilli</taxon>
        <taxon>Lactobacillales</taxon>
        <taxon>Enterococcaceae</taxon>
        <taxon>Enterococcus</taxon>
    </lineage>
</organism>
<dbReference type="SUPFAM" id="SSF51658">
    <property type="entry name" value="Xylose isomerase-like"/>
    <property type="match status" value="1"/>
</dbReference>
<proteinExistence type="predicted"/>
<evidence type="ECO:0000313" key="2">
    <source>
        <dbReference type="EMBL" id="MBO1307655.1"/>
    </source>
</evidence>